<dbReference type="SMART" id="SM00487">
    <property type="entry name" value="DEXDc"/>
    <property type="match status" value="1"/>
</dbReference>
<dbReference type="FunFam" id="3.40.50.300:FF:001084">
    <property type="entry name" value="RecQ like helicase 4"/>
    <property type="match status" value="1"/>
</dbReference>
<dbReference type="InterPro" id="IPR036875">
    <property type="entry name" value="Znf_CCHC_sf"/>
</dbReference>
<keyword evidence="13" id="KW-0479">Metal-binding</keyword>
<dbReference type="Gene3D" id="1.10.10.1460">
    <property type="match status" value="1"/>
</dbReference>
<keyword evidence="19" id="KW-1185">Reference proteome</keyword>
<dbReference type="InterPro" id="IPR001650">
    <property type="entry name" value="Helicase_C-like"/>
</dbReference>
<keyword evidence="4" id="KW-0378">Hydrolase</keyword>
<feature type="domain" description="Helicase C-terminal" evidence="17">
    <location>
        <begin position="1001"/>
        <end position="1172"/>
    </location>
</feature>
<evidence type="ECO:0000256" key="10">
    <source>
        <dbReference type="ARBA" id="ARBA00034617"/>
    </source>
</evidence>
<dbReference type="Gene3D" id="4.10.60.10">
    <property type="entry name" value="Zinc finger, CCHC-type"/>
    <property type="match status" value="1"/>
</dbReference>
<keyword evidence="3" id="KW-0547">Nucleotide-binding</keyword>
<feature type="compositionally biased region" description="Basic residues" evidence="14">
    <location>
        <begin position="377"/>
        <end position="387"/>
    </location>
</feature>
<comment type="catalytic activity">
    <reaction evidence="12">
        <text>ATP + H2O = ADP + phosphate + H(+)</text>
        <dbReference type="Rhea" id="RHEA:13065"/>
        <dbReference type="ChEBI" id="CHEBI:15377"/>
        <dbReference type="ChEBI" id="CHEBI:15378"/>
        <dbReference type="ChEBI" id="CHEBI:30616"/>
        <dbReference type="ChEBI" id="CHEBI:43474"/>
        <dbReference type="ChEBI" id="CHEBI:456216"/>
    </reaction>
</comment>
<dbReference type="GO" id="GO:0008270">
    <property type="term" value="F:zinc ion binding"/>
    <property type="evidence" value="ECO:0007669"/>
    <property type="project" value="UniProtKB-KW"/>
</dbReference>
<evidence type="ECO:0000259" key="17">
    <source>
        <dbReference type="PROSITE" id="PS51194"/>
    </source>
</evidence>
<dbReference type="GO" id="GO:0043138">
    <property type="term" value="F:3'-5' DNA helicase activity"/>
    <property type="evidence" value="ECO:0007669"/>
    <property type="project" value="UniProtKB-EC"/>
</dbReference>
<dbReference type="InterPro" id="IPR027417">
    <property type="entry name" value="P-loop_NTPase"/>
</dbReference>
<evidence type="ECO:0000256" key="2">
    <source>
        <dbReference type="ARBA" id="ARBA00005446"/>
    </source>
</evidence>
<comment type="subcellular location">
    <subcellularLocation>
        <location evidence="1">Nucleus</location>
    </subcellularLocation>
</comment>
<reference evidence="18 19" key="1">
    <citation type="journal article" date="2024" name="BMC Genomics">
        <title>De novo assembly and annotation of Popillia japonica's genome with initial clues to its potential as an invasive pest.</title>
        <authorList>
            <person name="Cucini C."/>
            <person name="Boschi S."/>
            <person name="Funari R."/>
            <person name="Cardaioli E."/>
            <person name="Iannotti N."/>
            <person name="Marturano G."/>
            <person name="Paoli F."/>
            <person name="Bruttini M."/>
            <person name="Carapelli A."/>
            <person name="Frati F."/>
            <person name="Nardi F."/>
        </authorList>
    </citation>
    <scope>NUCLEOTIDE SEQUENCE [LARGE SCALE GENOMIC DNA]</scope>
    <source>
        <strain evidence="18">DMR45628</strain>
    </source>
</reference>
<dbReference type="PANTHER" id="PTHR13710:SF108">
    <property type="entry name" value="ATP-DEPENDENT DNA HELICASE Q4"/>
    <property type="match status" value="1"/>
</dbReference>
<evidence type="ECO:0000256" key="6">
    <source>
        <dbReference type="ARBA" id="ARBA00022840"/>
    </source>
</evidence>
<comment type="similarity">
    <text evidence="2">Belongs to the helicase family. RecQ subfamily.</text>
</comment>
<protein>
    <recommendedName>
        <fullName evidence="11">DNA 3'-5' helicase</fullName>
        <ecNumber evidence="11">5.6.2.4</ecNumber>
    </recommendedName>
</protein>
<dbReference type="GO" id="GO:0005737">
    <property type="term" value="C:cytoplasm"/>
    <property type="evidence" value="ECO:0007669"/>
    <property type="project" value="TreeGrafter"/>
</dbReference>
<feature type="compositionally biased region" description="Basic and acidic residues" evidence="14">
    <location>
        <begin position="414"/>
        <end position="426"/>
    </location>
</feature>
<dbReference type="FunFam" id="3.40.50.300:FF:000772">
    <property type="entry name" value="ATP-dependent DNA helicase Q4"/>
    <property type="match status" value="1"/>
</dbReference>
<proteinExistence type="inferred from homology"/>
<keyword evidence="13" id="KW-0862">Zinc</keyword>
<evidence type="ECO:0000256" key="11">
    <source>
        <dbReference type="ARBA" id="ARBA00034808"/>
    </source>
</evidence>
<keyword evidence="9" id="KW-0539">Nucleus</keyword>
<keyword evidence="6" id="KW-0067">ATP-binding</keyword>
<keyword evidence="7" id="KW-0238">DNA-binding</keyword>
<dbReference type="GO" id="GO:0009378">
    <property type="term" value="F:four-way junction helicase activity"/>
    <property type="evidence" value="ECO:0007669"/>
    <property type="project" value="TreeGrafter"/>
</dbReference>
<name>A0AAW1JQY1_POPJA</name>
<dbReference type="EMBL" id="JASPKY010000345">
    <property type="protein sequence ID" value="KAK9707627.1"/>
    <property type="molecule type" value="Genomic_DNA"/>
</dbReference>
<evidence type="ECO:0000256" key="13">
    <source>
        <dbReference type="PROSITE-ProRule" id="PRU00047"/>
    </source>
</evidence>
<evidence type="ECO:0000256" key="4">
    <source>
        <dbReference type="ARBA" id="ARBA00022801"/>
    </source>
</evidence>
<feature type="compositionally biased region" description="Low complexity" evidence="14">
    <location>
        <begin position="150"/>
        <end position="168"/>
    </location>
</feature>
<feature type="compositionally biased region" description="Basic and acidic residues" evidence="14">
    <location>
        <begin position="354"/>
        <end position="376"/>
    </location>
</feature>
<dbReference type="Pfam" id="PF00098">
    <property type="entry name" value="zf-CCHC"/>
    <property type="match status" value="1"/>
</dbReference>
<dbReference type="CDD" id="cd18794">
    <property type="entry name" value="SF2_C_RecQ"/>
    <property type="match status" value="1"/>
</dbReference>
<dbReference type="PROSITE" id="PS51194">
    <property type="entry name" value="HELICASE_CTER"/>
    <property type="match status" value="1"/>
</dbReference>
<evidence type="ECO:0000256" key="3">
    <source>
        <dbReference type="ARBA" id="ARBA00022741"/>
    </source>
</evidence>
<dbReference type="PANTHER" id="PTHR13710">
    <property type="entry name" value="DNA HELICASE RECQ FAMILY MEMBER"/>
    <property type="match status" value="1"/>
</dbReference>
<feature type="compositionally biased region" description="Polar residues" evidence="14">
    <location>
        <begin position="431"/>
        <end position="445"/>
    </location>
</feature>
<dbReference type="SUPFAM" id="SSF57756">
    <property type="entry name" value="Retrovirus zinc finger-like domains"/>
    <property type="match status" value="1"/>
</dbReference>
<keyword evidence="13" id="KW-0863">Zinc-finger</keyword>
<dbReference type="CDD" id="cd22289">
    <property type="entry name" value="RecQL4_SLD2_NTD"/>
    <property type="match status" value="1"/>
</dbReference>
<evidence type="ECO:0000256" key="7">
    <source>
        <dbReference type="ARBA" id="ARBA00023125"/>
    </source>
</evidence>
<evidence type="ECO:0000256" key="12">
    <source>
        <dbReference type="ARBA" id="ARBA00049360"/>
    </source>
</evidence>
<dbReference type="Pfam" id="PF00271">
    <property type="entry name" value="Helicase_C"/>
    <property type="match status" value="1"/>
</dbReference>
<evidence type="ECO:0000256" key="1">
    <source>
        <dbReference type="ARBA" id="ARBA00004123"/>
    </source>
</evidence>
<dbReference type="Pfam" id="PF00270">
    <property type="entry name" value="DEAD"/>
    <property type="match status" value="1"/>
</dbReference>
<accession>A0AAW1JQY1</accession>
<sequence length="1317" mass="147852">MELIQNPEQKAMYDKCKYRVKLWEYHFRKQYGRVPSKLDIREAESEVRFAYKMYFNLKSAAIERSFVDIDGFQSDEEDGKSNEKESIAVNSCENEENINDKVWGTDLNNQAVDDVKVDKPKSNVNASFSQKLFGGSKFSKRNPRKSLSAQNKKSQNNTQSLSQQNETNLQDTIEKSLSQEFFDSFIEENSSNFKIVKQKPQAASQSLDVIQSMLRNDYKLKQSLDTGWINRITDKIDANGVLEQSTDGFDLSKKCVHSIERSKSLCYDYDSDDVIANSEDEACDNVSRHVSKKMKMDLSRSVSYPGTNMRNDEKLIVADSNCEDIKQVLTKPSVEVIDLQDRTSNTPISLPPIKDVETKAQNESNDKIEPIKDKSKTRTKKSTKTQPKKQAPSKKNPVTIRRSTRSKQPLNLKENSDSDDGNHSETELDDSSNNIVETTKLAKQNKSPKIRAKIKDPASNEIPEEVETYELEYSVKPRIITVPRITKLRKTAIKIANKDSEVISENKTKTKQDFAKEKLQDKIASGTLNENFVTINIKKKQMWKNKKKALSGPDMDMGGCDGGVLTCFGCGDVGHFARQCPKRHGDKLLPLDVAGNADEESPFPTLEEAEKMAEESALVVRKSNKKLTKKGNDQEDVSDDTKDYAETCEDEIVGDSQDNDSDDDLLLAETLKLEELVAKIDAQAYIDSTTFIKPYYELTADGNVIDTTKEVYDALKEFGFSQFRPGQETAIMRILSGKSTLVTLSTGSGKSLCYQLPAYIYSKREPCIALVISPLVSLMEDQVAGLPPFLKAACLHTNQTKTQREKVMELVSAGSLSILLVSPEAVAAGERSTGFGSLLRQLPPISFACIDEAHCVSQWSHNFRPSYLMICRILREQFPPVVFDDLQDTQGTVRSNDDPRLRTGPTISFACIDEAHCVSQWSHNFRPSYLMICRILRERLGVTTILGLTATATVSTANNIIEHIQVEDGADGIISDVPLPDNLHLTVSRDGNRDNALLELLLSERFSQCRSVIVYCTRREECERVAAFLRTSLRDEKSVPPNGGNSKKRKRMSVQAEPYHAGLSASRRKSIQKSFMSGELRIVVATVAFGMGINKSDIRSVIHYNMPSSFESYVQEIGRAGRDGLPAHCHLFLDSQGNDEHELRRHIHANSIDRHVIRKLLQRIFIPCSCKATCPKHEVAFSVKDTVQALDVPEENIATLLCYLELHDYRFVQVLRPVYTTCKIISYKGGAEIRRAAKECAPLAMGLALYADKQADNKENIFEFPVVDVASAMGWDSGICKHKLKNLEWTSVNGQPKRSNLSVDGIFEFRFLRVGTG</sequence>
<keyword evidence="5 18" id="KW-0347">Helicase</keyword>
<dbReference type="GO" id="GO:0005524">
    <property type="term" value="F:ATP binding"/>
    <property type="evidence" value="ECO:0007669"/>
    <property type="project" value="UniProtKB-KW"/>
</dbReference>
<dbReference type="SUPFAM" id="SSF52540">
    <property type="entry name" value="P-loop containing nucleoside triphosphate hydrolases"/>
    <property type="match status" value="2"/>
</dbReference>
<feature type="domain" description="CCHC-type" evidence="15">
    <location>
        <begin position="567"/>
        <end position="582"/>
    </location>
</feature>
<dbReference type="GO" id="GO:0016787">
    <property type="term" value="F:hydrolase activity"/>
    <property type="evidence" value="ECO:0007669"/>
    <property type="project" value="UniProtKB-KW"/>
</dbReference>
<dbReference type="GO" id="GO:0005634">
    <property type="term" value="C:nucleus"/>
    <property type="evidence" value="ECO:0007669"/>
    <property type="project" value="UniProtKB-SubCell"/>
</dbReference>
<evidence type="ECO:0000313" key="18">
    <source>
        <dbReference type="EMBL" id="KAK9707627.1"/>
    </source>
</evidence>
<feature type="region of interest" description="Disordered" evidence="14">
    <location>
        <begin position="1036"/>
        <end position="1065"/>
    </location>
</feature>
<feature type="region of interest" description="Disordered" evidence="14">
    <location>
        <begin position="344"/>
        <end position="456"/>
    </location>
</feature>
<evidence type="ECO:0000259" key="16">
    <source>
        <dbReference type="PROSITE" id="PS51192"/>
    </source>
</evidence>
<dbReference type="Proteomes" id="UP001458880">
    <property type="component" value="Unassembled WGS sequence"/>
</dbReference>
<dbReference type="CDD" id="cd18018">
    <property type="entry name" value="DEXHc_RecQ4-like"/>
    <property type="match status" value="1"/>
</dbReference>
<feature type="region of interest" description="Disordered" evidence="14">
    <location>
        <begin position="134"/>
        <end position="168"/>
    </location>
</feature>
<dbReference type="PROSITE" id="PS50158">
    <property type="entry name" value="ZF_CCHC"/>
    <property type="match status" value="1"/>
</dbReference>
<dbReference type="SMART" id="SM00490">
    <property type="entry name" value="HELICc"/>
    <property type="match status" value="1"/>
</dbReference>
<dbReference type="InterPro" id="IPR001878">
    <property type="entry name" value="Znf_CCHC"/>
</dbReference>
<evidence type="ECO:0000256" key="14">
    <source>
        <dbReference type="SAM" id="MobiDB-lite"/>
    </source>
</evidence>
<dbReference type="GO" id="GO:0003677">
    <property type="term" value="F:DNA binding"/>
    <property type="evidence" value="ECO:0007669"/>
    <property type="project" value="UniProtKB-KW"/>
</dbReference>
<evidence type="ECO:0000256" key="5">
    <source>
        <dbReference type="ARBA" id="ARBA00022806"/>
    </source>
</evidence>
<evidence type="ECO:0000259" key="15">
    <source>
        <dbReference type="PROSITE" id="PS50158"/>
    </source>
</evidence>
<keyword evidence="8" id="KW-0413">Isomerase</keyword>
<evidence type="ECO:0000313" key="19">
    <source>
        <dbReference type="Proteomes" id="UP001458880"/>
    </source>
</evidence>
<gene>
    <name evidence="18" type="ORF">QE152_g27689</name>
</gene>
<comment type="catalytic activity">
    <reaction evidence="10">
        <text>Couples ATP hydrolysis with the unwinding of duplex DNA by translocating in the 3'-5' direction.</text>
        <dbReference type="EC" id="5.6.2.4"/>
    </reaction>
</comment>
<dbReference type="InterPro" id="IPR011545">
    <property type="entry name" value="DEAD/DEAH_box_helicase_dom"/>
</dbReference>
<dbReference type="InterPro" id="IPR014001">
    <property type="entry name" value="Helicase_ATP-bd"/>
</dbReference>
<evidence type="ECO:0000256" key="8">
    <source>
        <dbReference type="ARBA" id="ARBA00023235"/>
    </source>
</evidence>
<dbReference type="PROSITE" id="PS51192">
    <property type="entry name" value="HELICASE_ATP_BIND_1"/>
    <property type="match status" value="1"/>
</dbReference>
<dbReference type="GO" id="GO:0005694">
    <property type="term" value="C:chromosome"/>
    <property type="evidence" value="ECO:0007669"/>
    <property type="project" value="TreeGrafter"/>
</dbReference>
<comment type="caution">
    <text evidence="18">The sequence shown here is derived from an EMBL/GenBank/DDBJ whole genome shotgun (WGS) entry which is preliminary data.</text>
</comment>
<dbReference type="GO" id="GO:0000724">
    <property type="term" value="P:double-strand break repair via homologous recombination"/>
    <property type="evidence" value="ECO:0007669"/>
    <property type="project" value="TreeGrafter"/>
</dbReference>
<dbReference type="Gene3D" id="3.40.50.300">
    <property type="entry name" value="P-loop containing nucleotide triphosphate hydrolases"/>
    <property type="match status" value="3"/>
</dbReference>
<feature type="domain" description="Helicase ATP-binding" evidence="16">
    <location>
        <begin position="731"/>
        <end position="970"/>
    </location>
</feature>
<dbReference type="EC" id="5.6.2.4" evidence="11"/>
<organism evidence="18 19">
    <name type="scientific">Popillia japonica</name>
    <name type="common">Japanese beetle</name>
    <dbReference type="NCBI Taxonomy" id="7064"/>
    <lineage>
        <taxon>Eukaryota</taxon>
        <taxon>Metazoa</taxon>
        <taxon>Ecdysozoa</taxon>
        <taxon>Arthropoda</taxon>
        <taxon>Hexapoda</taxon>
        <taxon>Insecta</taxon>
        <taxon>Pterygota</taxon>
        <taxon>Neoptera</taxon>
        <taxon>Endopterygota</taxon>
        <taxon>Coleoptera</taxon>
        <taxon>Polyphaga</taxon>
        <taxon>Scarabaeiformia</taxon>
        <taxon>Scarabaeidae</taxon>
        <taxon>Rutelinae</taxon>
        <taxon>Popillia</taxon>
    </lineage>
</organism>
<evidence type="ECO:0000256" key="9">
    <source>
        <dbReference type="ARBA" id="ARBA00023242"/>
    </source>
</evidence>
<dbReference type="SMART" id="SM00343">
    <property type="entry name" value="ZnF_C2HC"/>
    <property type="match status" value="1"/>
</dbReference>